<evidence type="ECO:0000256" key="1">
    <source>
        <dbReference type="SAM" id="MobiDB-lite"/>
    </source>
</evidence>
<evidence type="ECO:0000313" key="2">
    <source>
        <dbReference type="EMBL" id="KKL73444.1"/>
    </source>
</evidence>
<dbReference type="EMBL" id="LAZR01024956">
    <property type="protein sequence ID" value="KKL73444.1"/>
    <property type="molecule type" value="Genomic_DNA"/>
</dbReference>
<comment type="caution">
    <text evidence="2">The sequence shown here is derived from an EMBL/GenBank/DDBJ whole genome shotgun (WGS) entry which is preliminary data.</text>
</comment>
<proteinExistence type="predicted"/>
<sequence>MAEEGLDKKRLRMFLSSVDQEFLNIQAGESQYRGGAIHFEKGTCPAKNTLELFRNNPTRKNLESFLTLASQDFGNDVGAAFTKWSITIHDELTAKEDKKPVERSFENVIKGCFYDMFKAARVSLDQKQMDLLERQSHKMATAFKEENSKEIRSQLEVLVKRLEKTRAEVRPPKNVDPFKVEKPLKERTTGS</sequence>
<protein>
    <submittedName>
        <fullName evidence="2">Uncharacterized protein</fullName>
    </submittedName>
</protein>
<feature type="region of interest" description="Disordered" evidence="1">
    <location>
        <begin position="170"/>
        <end position="191"/>
    </location>
</feature>
<gene>
    <name evidence="2" type="ORF">LCGC14_2074890</name>
</gene>
<reference evidence="2" key="1">
    <citation type="journal article" date="2015" name="Nature">
        <title>Complex archaea that bridge the gap between prokaryotes and eukaryotes.</title>
        <authorList>
            <person name="Spang A."/>
            <person name="Saw J.H."/>
            <person name="Jorgensen S.L."/>
            <person name="Zaremba-Niedzwiedzka K."/>
            <person name="Martijn J."/>
            <person name="Lind A.E."/>
            <person name="van Eijk R."/>
            <person name="Schleper C."/>
            <person name="Guy L."/>
            <person name="Ettema T.J."/>
        </authorList>
    </citation>
    <scope>NUCLEOTIDE SEQUENCE</scope>
</reference>
<accession>A0A0F9EHJ3</accession>
<dbReference type="AlphaFoldDB" id="A0A0F9EHJ3"/>
<name>A0A0F9EHJ3_9ZZZZ</name>
<organism evidence="2">
    <name type="scientific">marine sediment metagenome</name>
    <dbReference type="NCBI Taxonomy" id="412755"/>
    <lineage>
        <taxon>unclassified sequences</taxon>
        <taxon>metagenomes</taxon>
        <taxon>ecological metagenomes</taxon>
    </lineage>
</organism>